<comment type="caution">
    <text evidence="3">The sequence shown here is derived from an EMBL/GenBank/DDBJ whole genome shotgun (WGS) entry which is preliminary data.</text>
</comment>
<reference evidence="3 4" key="1">
    <citation type="submission" date="2018-08" db="EMBL/GenBank/DDBJ databases">
        <title>Mucilaginibacter sp. MYSH2.</title>
        <authorList>
            <person name="Seo T."/>
        </authorList>
    </citation>
    <scope>NUCLEOTIDE SEQUENCE [LARGE SCALE GENOMIC DNA]</scope>
    <source>
        <strain evidence="3 4">MYSH2</strain>
    </source>
</reference>
<evidence type="ECO:0000259" key="2">
    <source>
        <dbReference type="Pfam" id="PF17482"/>
    </source>
</evidence>
<keyword evidence="4" id="KW-1185">Reference proteome</keyword>
<dbReference type="EMBL" id="QWDC01000002">
    <property type="protein sequence ID" value="RFZ92739.1"/>
    <property type="molecule type" value="Genomic_DNA"/>
</dbReference>
<dbReference type="Proteomes" id="UP000264217">
    <property type="component" value="Unassembled WGS sequence"/>
</dbReference>
<dbReference type="PANTHER" id="PTHR35861">
    <property type="match status" value="1"/>
</dbReference>
<sequence>MDKNLRATPGVYITETNAFGNSVVPVATAVPAFIGYTAQAAYEGRSYTNVAQKITSFAEFEALYCLPDPPAPANPAKQYSPQYYLVPQKSQPTTSNYLVLDGAYYLYVPDPNSIYYLYNSVQLFYQNGGGDAYIVSVGGYGPLSGNPADSNDRFVNPNVKLNDLLGGLALLANEQEPTMYICPEATLLSMADNGTLMQEMLLQSSNMQTAISIFDIIGGKTPDPVLYTNDITNFRNNTGVNGLDYGTAYYPFIGSDIVEQSNIDYTNLFGGDTKQLAVIINPPANPDSTITSILNAIQSDTSTQTVNQLNTALLNASKNYSVIMQVVLADLNILPPSGAMAGVMTTIDNQEGVWQAPANTSIVGAVSLPIKLSESQQANLNVDAVSGKSINAIRFFNGIGILIWGARTLDGNSQDWKYLSVRRTMIMLEQSCKLAAQPYVFQPNDNNTWAAVIAMISNFLTSVWKQGGLQGATASDAFSVACGLGTTMTAQDILDGFMNVTIKVAVVRPAEFIVISFQQQMATN</sequence>
<dbReference type="InterPro" id="IPR052042">
    <property type="entry name" value="Tail_sheath_structural"/>
</dbReference>
<gene>
    <name evidence="3" type="ORF">D0C36_15180</name>
</gene>
<proteinExistence type="inferred from homology"/>
<accession>A0A372NVI1</accession>
<dbReference type="Gene3D" id="3.40.50.11780">
    <property type="match status" value="1"/>
</dbReference>
<protein>
    <submittedName>
        <fullName evidence="3">Phage tail sheath family protein</fullName>
    </submittedName>
</protein>
<evidence type="ECO:0000313" key="4">
    <source>
        <dbReference type="Proteomes" id="UP000264217"/>
    </source>
</evidence>
<evidence type="ECO:0000313" key="3">
    <source>
        <dbReference type="EMBL" id="RFZ92739.1"/>
    </source>
</evidence>
<dbReference type="PANTHER" id="PTHR35861:SF1">
    <property type="entry name" value="PHAGE TAIL SHEATH PROTEIN"/>
    <property type="match status" value="1"/>
</dbReference>
<comment type="similarity">
    <text evidence="1">Belongs to the myoviridae tail sheath protein family.</text>
</comment>
<dbReference type="AlphaFoldDB" id="A0A372NVI1"/>
<feature type="domain" description="Tail sheath protein C-terminal" evidence="2">
    <location>
        <begin position="413"/>
        <end position="519"/>
    </location>
</feature>
<dbReference type="OrthoDB" id="9767864at2"/>
<dbReference type="InterPro" id="IPR020287">
    <property type="entry name" value="Tail_sheath_C"/>
</dbReference>
<dbReference type="RefSeq" id="WP_117392447.1">
    <property type="nucleotide sequence ID" value="NZ_QWDC01000002.1"/>
</dbReference>
<evidence type="ECO:0000256" key="1">
    <source>
        <dbReference type="ARBA" id="ARBA00008005"/>
    </source>
</evidence>
<name>A0A372NVI1_9SPHI</name>
<organism evidence="3 4">
    <name type="scientific">Mucilaginibacter conchicola</name>
    <dbReference type="NCBI Taxonomy" id="2303333"/>
    <lineage>
        <taxon>Bacteria</taxon>
        <taxon>Pseudomonadati</taxon>
        <taxon>Bacteroidota</taxon>
        <taxon>Sphingobacteriia</taxon>
        <taxon>Sphingobacteriales</taxon>
        <taxon>Sphingobacteriaceae</taxon>
        <taxon>Mucilaginibacter</taxon>
    </lineage>
</organism>
<dbReference type="Pfam" id="PF17482">
    <property type="entry name" value="Phage_sheath_1C"/>
    <property type="match status" value="1"/>
</dbReference>